<evidence type="ECO:0000256" key="4">
    <source>
        <dbReference type="ARBA" id="ARBA00022692"/>
    </source>
</evidence>
<feature type="transmembrane region" description="Helical" evidence="7">
    <location>
        <begin position="104"/>
        <end position="125"/>
    </location>
</feature>
<evidence type="ECO:0000259" key="8">
    <source>
        <dbReference type="PROSITE" id="PS50850"/>
    </source>
</evidence>
<evidence type="ECO:0000256" key="5">
    <source>
        <dbReference type="ARBA" id="ARBA00022989"/>
    </source>
</evidence>
<feature type="transmembrane region" description="Helical" evidence="7">
    <location>
        <begin position="266"/>
        <end position="285"/>
    </location>
</feature>
<evidence type="ECO:0000256" key="2">
    <source>
        <dbReference type="ARBA" id="ARBA00022448"/>
    </source>
</evidence>
<evidence type="ECO:0000313" key="10">
    <source>
        <dbReference type="Proteomes" id="UP001501237"/>
    </source>
</evidence>
<feature type="transmembrane region" description="Helical" evidence="7">
    <location>
        <begin position="305"/>
        <end position="323"/>
    </location>
</feature>
<dbReference type="InterPro" id="IPR036259">
    <property type="entry name" value="MFS_trans_sf"/>
</dbReference>
<evidence type="ECO:0000256" key="7">
    <source>
        <dbReference type="SAM" id="Phobius"/>
    </source>
</evidence>
<keyword evidence="4 7" id="KW-0812">Transmembrane</keyword>
<organism evidence="9 10">
    <name type="scientific">Actinocorallia longicatena</name>
    <dbReference type="NCBI Taxonomy" id="111803"/>
    <lineage>
        <taxon>Bacteria</taxon>
        <taxon>Bacillati</taxon>
        <taxon>Actinomycetota</taxon>
        <taxon>Actinomycetes</taxon>
        <taxon>Streptosporangiales</taxon>
        <taxon>Thermomonosporaceae</taxon>
        <taxon>Actinocorallia</taxon>
    </lineage>
</organism>
<dbReference type="Pfam" id="PF07690">
    <property type="entry name" value="MFS_1"/>
    <property type="match status" value="1"/>
</dbReference>
<evidence type="ECO:0000256" key="6">
    <source>
        <dbReference type="ARBA" id="ARBA00023136"/>
    </source>
</evidence>
<dbReference type="PANTHER" id="PTHR42718:SF42">
    <property type="entry name" value="EXPORT PROTEIN"/>
    <property type="match status" value="1"/>
</dbReference>
<dbReference type="EMBL" id="BAAAUV010000027">
    <property type="protein sequence ID" value="GAA3234688.1"/>
    <property type="molecule type" value="Genomic_DNA"/>
</dbReference>
<feature type="transmembrane region" description="Helical" evidence="7">
    <location>
        <begin position="399"/>
        <end position="422"/>
    </location>
</feature>
<proteinExistence type="predicted"/>
<dbReference type="InterPro" id="IPR011701">
    <property type="entry name" value="MFS"/>
</dbReference>
<name>A0ABP6QJ35_9ACTN</name>
<dbReference type="PRINTS" id="PR01036">
    <property type="entry name" value="TCRTETB"/>
</dbReference>
<dbReference type="CDD" id="cd17321">
    <property type="entry name" value="MFS_MMR_MDR_like"/>
    <property type="match status" value="1"/>
</dbReference>
<feature type="transmembrane region" description="Helical" evidence="7">
    <location>
        <begin position="55"/>
        <end position="72"/>
    </location>
</feature>
<dbReference type="Gene3D" id="1.20.1720.10">
    <property type="entry name" value="Multidrug resistance protein D"/>
    <property type="match status" value="1"/>
</dbReference>
<dbReference type="InterPro" id="IPR004638">
    <property type="entry name" value="EmrB-like"/>
</dbReference>
<dbReference type="InterPro" id="IPR020846">
    <property type="entry name" value="MFS_dom"/>
</dbReference>
<dbReference type="Proteomes" id="UP001501237">
    <property type="component" value="Unassembled WGS sequence"/>
</dbReference>
<sequence>MSATDAAPRKGWTLVLVSLGLFMSSLDTLVVSTAVPVIRRDLGASLADLEWTVNGYNLAFACLLLTGAALGDRFGRRRMFVLGTLGFTAASAAAALAPTIGALIAARAVQGGTAALVMPLTLTLISEAFPAEKRGAAIGLWGGISGLGVAAGPVVGGAIADGADWRWIFWVNVPIGLVIAPLAARFLTESHGPRPQLDLLGLVLAAAGLFGLTWGLVRSDTAGWGSGEVAGSLAAGVVLVGLFLLWQRRAAYPMVPPRLFGFRGFAAADGVVFFTFACLFGSLFLLSQFFQVGLGLSPLEAGLRILPWTATPMLVAPVVGALADRHGNRPFMLAGVLMQAAGLAWVALIVSPGVSYGWLCAALVLAGVGISMTFPTVATEVMTSVPLREAGVASGVNSAIREVGGVFGVALAAVVFGAHGGYGSPREFTDGLVPALWTAAGLSACGAVAAAFVPRRLRRPAGNVVRVPQTVAD</sequence>
<evidence type="ECO:0000256" key="3">
    <source>
        <dbReference type="ARBA" id="ARBA00022475"/>
    </source>
</evidence>
<feature type="transmembrane region" description="Helical" evidence="7">
    <location>
        <begin position="137"/>
        <end position="155"/>
    </location>
</feature>
<keyword evidence="10" id="KW-1185">Reference proteome</keyword>
<dbReference type="PROSITE" id="PS50850">
    <property type="entry name" value="MFS"/>
    <property type="match status" value="1"/>
</dbReference>
<reference evidence="10" key="1">
    <citation type="journal article" date="2019" name="Int. J. Syst. Evol. Microbiol.">
        <title>The Global Catalogue of Microorganisms (GCM) 10K type strain sequencing project: providing services to taxonomists for standard genome sequencing and annotation.</title>
        <authorList>
            <consortium name="The Broad Institute Genomics Platform"/>
            <consortium name="The Broad Institute Genome Sequencing Center for Infectious Disease"/>
            <person name="Wu L."/>
            <person name="Ma J."/>
        </authorList>
    </citation>
    <scope>NUCLEOTIDE SEQUENCE [LARGE SCALE GENOMIC DNA]</scope>
    <source>
        <strain evidence="10">JCM 9377</strain>
    </source>
</reference>
<feature type="transmembrane region" description="Helical" evidence="7">
    <location>
        <begin position="356"/>
        <end position="378"/>
    </location>
</feature>
<dbReference type="Gene3D" id="1.20.1250.20">
    <property type="entry name" value="MFS general substrate transporter like domains"/>
    <property type="match status" value="1"/>
</dbReference>
<feature type="transmembrane region" description="Helical" evidence="7">
    <location>
        <begin position="330"/>
        <end position="350"/>
    </location>
</feature>
<feature type="transmembrane region" description="Helical" evidence="7">
    <location>
        <begin position="229"/>
        <end position="246"/>
    </location>
</feature>
<feature type="domain" description="Major facilitator superfamily (MFS) profile" evidence="8">
    <location>
        <begin position="13"/>
        <end position="458"/>
    </location>
</feature>
<keyword evidence="5 7" id="KW-1133">Transmembrane helix</keyword>
<dbReference type="NCBIfam" id="TIGR00711">
    <property type="entry name" value="efflux_EmrB"/>
    <property type="match status" value="1"/>
</dbReference>
<feature type="transmembrane region" description="Helical" evidence="7">
    <location>
        <begin position="79"/>
        <end position="98"/>
    </location>
</feature>
<comment type="caution">
    <text evidence="9">The sequence shown here is derived from an EMBL/GenBank/DDBJ whole genome shotgun (WGS) entry which is preliminary data.</text>
</comment>
<keyword evidence="3" id="KW-1003">Cell membrane</keyword>
<accession>A0ABP6QJ35</accession>
<dbReference type="PANTHER" id="PTHR42718">
    <property type="entry name" value="MAJOR FACILITATOR SUPERFAMILY MULTIDRUG TRANSPORTER MFSC"/>
    <property type="match status" value="1"/>
</dbReference>
<dbReference type="RefSeq" id="WP_344836664.1">
    <property type="nucleotide sequence ID" value="NZ_BAAAUV010000027.1"/>
</dbReference>
<gene>
    <name evidence="9" type="ORF">GCM10010468_68000</name>
</gene>
<keyword evidence="6 7" id="KW-0472">Membrane</keyword>
<feature type="transmembrane region" description="Helical" evidence="7">
    <location>
        <begin position="12"/>
        <end position="35"/>
    </location>
</feature>
<dbReference type="SUPFAM" id="SSF103473">
    <property type="entry name" value="MFS general substrate transporter"/>
    <property type="match status" value="1"/>
</dbReference>
<comment type="subcellular location">
    <subcellularLocation>
        <location evidence="1">Cell membrane</location>
        <topology evidence="1">Multi-pass membrane protein</topology>
    </subcellularLocation>
</comment>
<feature type="transmembrane region" description="Helical" evidence="7">
    <location>
        <begin position="434"/>
        <end position="453"/>
    </location>
</feature>
<feature type="transmembrane region" description="Helical" evidence="7">
    <location>
        <begin position="167"/>
        <end position="187"/>
    </location>
</feature>
<evidence type="ECO:0000256" key="1">
    <source>
        <dbReference type="ARBA" id="ARBA00004651"/>
    </source>
</evidence>
<feature type="transmembrane region" description="Helical" evidence="7">
    <location>
        <begin position="199"/>
        <end position="217"/>
    </location>
</feature>
<evidence type="ECO:0000313" key="9">
    <source>
        <dbReference type="EMBL" id="GAA3234688.1"/>
    </source>
</evidence>
<protein>
    <submittedName>
        <fullName evidence="9">MFS transporter</fullName>
    </submittedName>
</protein>
<keyword evidence="2" id="KW-0813">Transport</keyword>